<dbReference type="AlphaFoldDB" id="A0A443Q6J6"/>
<keyword evidence="2" id="KW-1185">Reference proteome</keyword>
<dbReference type="EMBL" id="NCKU01020264">
    <property type="protein sequence ID" value="RWR98625.1"/>
    <property type="molecule type" value="Genomic_DNA"/>
</dbReference>
<sequence>PDMLCITESWLNCDIFDFEVSIYGYVSFRCDRSQRIGGG</sequence>
<evidence type="ECO:0000313" key="1">
    <source>
        <dbReference type="EMBL" id="RWR98625.1"/>
    </source>
</evidence>
<accession>A0A443Q6J6</accession>
<protein>
    <submittedName>
        <fullName evidence="1">Uncharacterized protein</fullName>
    </submittedName>
</protein>
<evidence type="ECO:0000313" key="2">
    <source>
        <dbReference type="Proteomes" id="UP000285301"/>
    </source>
</evidence>
<feature type="non-terminal residue" evidence="1">
    <location>
        <position position="1"/>
    </location>
</feature>
<comment type="caution">
    <text evidence="1">The sequence shown here is derived from an EMBL/GenBank/DDBJ whole genome shotgun (WGS) entry which is preliminary data.</text>
</comment>
<dbReference type="Proteomes" id="UP000285301">
    <property type="component" value="Unassembled WGS sequence"/>
</dbReference>
<proteinExistence type="predicted"/>
<organism evidence="1 2">
    <name type="scientific">Dinothrombium tinctorium</name>
    <dbReference type="NCBI Taxonomy" id="1965070"/>
    <lineage>
        <taxon>Eukaryota</taxon>
        <taxon>Metazoa</taxon>
        <taxon>Ecdysozoa</taxon>
        <taxon>Arthropoda</taxon>
        <taxon>Chelicerata</taxon>
        <taxon>Arachnida</taxon>
        <taxon>Acari</taxon>
        <taxon>Acariformes</taxon>
        <taxon>Trombidiformes</taxon>
        <taxon>Prostigmata</taxon>
        <taxon>Anystina</taxon>
        <taxon>Parasitengona</taxon>
        <taxon>Trombidioidea</taxon>
        <taxon>Trombidiidae</taxon>
        <taxon>Dinothrombium</taxon>
    </lineage>
</organism>
<dbReference type="OrthoDB" id="8015569at2759"/>
<reference evidence="1 2" key="1">
    <citation type="journal article" date="2018" name="Gigascience">
        <title>Genomes of trombidid mites reveal novel predicted allergens and laterally-transferred genes associated with secondary metabolism.</title>
        <authorList>
            <person name="Dong X."/>
            <person name="Chaisiri K."/>
            <person name="Xia D."/>
            <person name="Armstrong S.D."/>
            <person name="Fang Y."/>
            <person name="Donnelly M.J."/>
            <person name="Kadowaki T."/>
            <person name="McGarry J.W."/>
            <person name="Darby A.C."/>
            <person name="Makepeace B.L."/>
        </authorList>
    </citation>
    <scope>NUCLEOTIDE SEQUENCE [LARGE SCALE GENOMIC DNA]</scope>
    <source>
        <strain evidence="1">UoL-WK</strain>
    </source>
</reference>
<name>A0A443Q6J6_9ACAR</name>
<gene>
    <name evidence="1" type="ORF">B4U79_14818</name>
</gene>
<feature type="non-terminal residue" evidence="1">
    <location>
        <position position="39"/>
    </location>
</feature>